<dbReference type="OrthoDB" id="7904253at2"/>
<proteinExistence type="predicted"/>
<dbReference type="EMBL" id="CP010803">
    <property type="protein sequence ID" value="AJY47312.1"/>
    <property type="molecule type" value="Genomic_DNA"/>
</dbReference>
<dbReference type="InterPro" id="IPR013096">
    <property type="entry name" value="Cupin_2"/>
</dbReference>
<dbReference type="KEGG" id="mey:TM49_19210"/>
<dbReference type="HOGENOM" id="CLU_000445_88_9_5"/>
<evidence type="ECO:0000259" key="4">
    <source>
        <dbReference type="PROSITE" id="PS01124"/>
    </source>
</evidence>
<dbReference type="SUPFAM" id="SSF46689">
    <property type="entry name" value="Homeodomain-like"/>
    <property type="match status" value="2"/>
</dbReference>
<dbReference type="SUPFAM" id="SSF51182">
    <property type="entry name" value="RmlC-like cupins"/>
    <property type="match status" value="1"/>
</dbReference>
<organism evidence="5 6">
    <name type="scientific">Martelella endophytica</name>
    <dbReference type="NCBI Taxonomy" id="1486262"/>
    <lineage>
        <taxon>Bacteria</taxon>
        <taxon>Pseudomonadati</taxon>
        <taxon>Pseudomonadota</taxon>
        <taxon>Alphaproteobacteria</taxon>
        <taxon>Hyphomicrobiales</taxon>
        <taxon>Aurantimonadaceae</taxon>
        <taxon>Martelella</taxon>
    </lineage>
</organism>
<evidence type="ECO:0000256" key="1">
    <source>
        <dbReference type="ARBA" id="ARBA00023015"/>
    </source>
</evidence>
<protein>
    <recommendedName>
        <fullName evidence="4">HTH araC/xylS-type domain-containing protein</fullName>
    </recommendedName>
</protein>
<evidence type="ECO:0000256" key="3">
    <source>
        <dbReference type="ARBA" id="ARBA00023163"/>
    </source>
</evidence>
<evidence type="ECO:0000313" key="6">
    <source>
        <dbReference type="Proteomes" id="UP000032611"/>
    </source>
</evidence>
<dbReference type="STRING" id="1486262.TM49_19210"/>
<evidence type="ECO:0000313" key="5">
    <source>
        <dbReference type="EMBL" id="AJY47312.1"/>
    </source>
</evidence>
<sequence>MTTLRKAPFGIAEDRFSADRRDRVLPMRGPHMHNQVELNLILSGTVRYLFNGKVVEVATDDFVFFWGAVPHQVVEADDDAHFSCIYVPIETFMFAPFSRALKTAVLNGGFIRIDEKMAFDTELMLMVQKELRANAEMLSTLNYAHLELRLRRADLNGWTDLMADAPRVSSTLRGNHRKVVEMTRYISDHADTEIVVADIARAANLNPKYAMSLFRQSTGMTIAQYLMRCRLVTAQRLLLSTEKNAAAIAFEAGFGSVSRFYKVFHDQTGMSPKRFRNAYRLEEPAS</sequence>
<dbReference type="InterPro" id="IPR009057">
    <property type="entry name" value="Homeodomain-like_sf"/>
</dbReference>
<dbReference type="GO" id="GO:0003700">
    <property type="term" value="F:DNA-binding transcription factor activity"/>
    <property type="evidence" value="ECO:0007669"/>
    <property type="project" value="InterPro"/>
</dbReference>
<keyword evidence="1" id="KW-0805">Transcription regulation</keyword>
<dbReference type="Pfam" id="PF12833">
    <property type="entry name" value="HTH_18"/>
    <property type="match status" value="1"/>
</dbReference>
<keyword evidence="3" id="KW-0804">Transcription</keyword>
<reference evidence="5 6" key="1">
    <citation type="journal article" date="2015" name="Genome Announc.">
        <title>Complete genome sequence of Martelella endophytica YC6887, which has antifungal activity associated with a halophyte.</title>
        <authorList>
            <person name="Khan A."/>
            <person name="Khan H."/>
            <person name="Chung E.J."/>
            <person name="Hossain M.T."/>
            <person name="Chung Y.R."/>
        </authorList>
    </citation>
    <scope>NUCLEOTIDE SEQUENCE [LARGE SCALE GENOMIC DNA]</scope>
    <source>
        <strain evidence="5">YC6887</strain>
    </source>
</reference>
<dbReference type="InterPro" id="IPR011051">
    <property type="entry name" value="RmlC_Cupin_sf"/>
</dbReference>
<name>A0A0D5LU63_MAREN</name>
<dbReference type="InterPro" id="IPR018060">
    <property type="entry name" value="HTH_AraC"/>
</dbReference>
<dbReference type="Gene3D" id="1.10.10.60">
    <property type="entry name" value="Homeodomain-like"/>
    <property type="match status" value="2"/>
</dbReference>
<keyword evidence="2" id="KW-0238">DNA-binding</keyword>
<feature type="domain" description="HTH araC/xylS-type" evidence="4">
    <location>
        <begin position="180"/>
        <end position="278"/>
    </location>
</feature>
<evidence type="ECO:0000256" key="2">
    <source>
        <dbReference type="ARBA" id="ARBA00023125"/>
    </source>
</evidence>
<gene>
    <name evidence="5" type="ORF">TM49_19210</name>
</gene>
<dbReference type="PANTHER" id="PTHR43280">
    <property type="entry name" value="ARAC-FAMILY TRANSCRIPTIONAL REGULATOR"/>
    <property type="match status" value="1"/>
</dbReference>
<dbReference type="AlphaFoldDB" id="A0A0D5LU63"/>
<dbReference type="Pfam" id="PF07883">
    <property type="entry name" value="Cupin_2"/>
    <property type="match status" value="1"/>
</dbReference>
<accession>A0A0D5LU63</accession>
<dbReference type="PROSITE" id="PS01124">
    <property type="entry name" value="HTH_ARAC_FAMILY_2"/>
    <property type="match status" value="1"/>
</dbReference>
<dbReference type="PANTHER" id="PTHR43280:SF27">
    <property type="entry name" value="TRANSCRIPTIONAL REGULATOR MTLR"/>
    <property type="match status" value="1"/>
</dbReference>
<dbReference type="PATRIC" id="fig|1486262.3.peg.3975"/>
<dbReference type="Gene3D" id="2.60.120.10">
    <property type="entry name" value="Jelly Rolls"/>
    <property type="match status" value="1"/>
</dbReference>
<dbReference type="SMART" id="SM00342">
    <property type="entry name" value="HTH_ARAC"/>
    <property type="match status" value="1"/>
</dbReference>
<keyword evidence="6" id="KW-1185">Reference proteome</keyword>
<dbReference type="GO" id="GO:0043565">
    <property type="term" value="F:sequence-specific DNA binding"/>
    <property type="evidence" value="ECO:0007669"/>
    <property type="project" value="InterPro"/>
</dbReference>
<dbReference type="RefSeq" id="WP_045683607.1">
    <property type="nucleotide sequence ID" value="NZ_CP010803.1"/>
</dbReference>
<dbReference type="Proteomes" id="UP000032611">
    <property type="component" value="Chromosome"/>
</dbReference>
<dbReference type="InterPro" id="IPR014710">
    <property type="entry name" value="RmlC-like_jellyroll"/>
</dbReference>